<proteinExistence type="predicted"/>
<evidence type="ECO:0000313" key="3">
    <source>
        <dbReference type="Proteomes" id="UP001149090"/>
    </source>
</evidence>
<dbReference type="GO" id="GO:0031267">
    <property type="term" value="F:small GTPase binding"/>
    <property type="evidence" value="ECO:0007669"/>
    <property type="project" value="TreeGrafter"/>
</dbReference>
<dbReference type="GO" id="GO:0005829">
    <property type="term" value="C:cytosol"/>
    <property type="evidence" value="ECO:0007669"/>
    <property type="project" value="TreeGrafter"/>
</dbReference>
<evidence type="ECO:0000259" key="1">
    <source>
        <dbReference type="PROSITE" id="PS51205"/>
    </source>
</evidence>
<dbReference type="InterPro" id="IPR045046">
    <property type="entry name" value="Vps9-like"/>
</dbReference>
<dbReference type="Gene3D" id="1.20.1050.80">
    <property type="entry name" value="VPS9 domain"/>
    <property type="match status" value="1"/>
</dbReference>
<dbReference type="OrthoDB" id="300289at2759"/>
<reference evidence="2" key="1">
    <citation type="submission" date="2022-10" db="EMBL/GenBank/DDBJ databases">
        <title>Novel sulphate-reducing endosymbionts in the free-living metamonad Anaeramoeba.</title>
        <authorList>
            <person name="Jerlstrom-Hultqvist J."/>
            <person name="Cepicka I."/>
            <person name="Gallot-Lavallee L."/>
            <person name="Salas-Leiva D."/>
            <person name="Curtis B.A."/>
            <person name="Zahonova K."/>
            <person name="Pipaliya S."/>
            <person name="Dacks J."/>
            <person name="Roger A.J."/>
        </authorList>
    </citation>
    <scope>NUCLEOTIDE SEQUENCE</scope>
    <source>
        <strain evidence="2">BMAN</strain>
    </source>
</reference>
<dbReference type="SUPFAM" id="SSF109993">
    <property type="entry name" value="VPS9 domain"/>
    <property type="match status" value="1"/>
</dbReference>
<dbReference type="AlphaFoldDB" id="A0A9Q0LI61"/>
<dbReference type="PROSITE" id="PS51205">
    <property type="entry name" value="VPS9"/>
    <property type="match status" value="1"/>
</dbReference>
<keyword evidence="3" id="KW-1185">Reference proteome</keyword>
<gene>
    <name evidence="2" type="ORF">M0811_08915</name>
</gene>
<dbReference type="Pfam" id="PF02204">
    <property type="entry name" value="VPS9"/>
    <property type="match status" value="1"/>
</dbReference>
<dbReference type="InterPro" id="IPR037191">
    <property type="entry name" value="VPS9_dom_sf"/>
</dbReference>
<dbReference type="InterPro" id="IPR003123">
    <property type="entry name" value="VPS9"/>
</dbReference>
<accession>A0A9Q0LI61</accession>
<name>A0A9Q0LI61_ANAIG</name>
<comment type="caution">
    <text evidence="2">The sequence shown here is derived from an EMBL/GenBank/DDBJ whole genome shotgun (WGS) entry which is preliminary data.</text>
</comment>
<dbReference type="PANTHER" id="PTHR23101:SF25">
    <property type="entry name" value="GTPASE-ACTIVATING PROTEIN AND VPS9 DOMAIN-CONTAINING PROTEIN 1"/>
    <property type="match status" value="1"/>
</dbReference>
<organism evidence="2 3">
    <name type="scientific">Anaeramoeba ignava</name>
    <name type="common">Anaerobic marine amoeba</name>
    <dbReference type="NCBI Taxonomy" id="1746090"/>
    <lineage>
        <taxon>Eukaryota</taxon>
        <taxon>Metamonada</taxon>
        <taxon>Anaeramoebidae</taxon>
        <taxon>Anaeramoeba</taxon>
    </lineage>
</organism>
<dbReference type="PANTHER" id="PTHR23101">
    <property type="entry name" value="RAB GDP/GTP EXCHANGE FACTOR"/>
    <property type="match status" value="1"/>
</dbReference>
<evidence type="ECO:0000313" key="2">
    <source>
        <dbReference type="EMBL" id="KAJ5073233.1"/>
    </source>
</evidence>
<dbReference type="SMART" id="SM00167">
    <property type="entry name" value="VPS9"/>
    <property type="match status" value="1"/>
</dbReference>
<dbReference type="GO" id="GO:0016192">
    <property type="term" value="P:vesicle-mediated transport"/>
    <property type="evidence" value="ECO:0007669"/>
    <property type="project" value="InterPro"/>
</dbReference>
<dbReference type="Proteomes" id="UP001149090">
    <property type="component" value="Unassembled WGS sequence"/>
</dbReference>
<protein>
    <submittedName>
        <fullName evidence="2">Rab5 gdp/gtp exchange factor</fullName>
    </submittedName>
</protein>
<feature type="domain" description="VPS9" evidence="1">
    <location>
        <begin position="115"/>
        <end position="253"/>
    </location>
</feature>
<dbReference type="EMBL" id="JAPDFW010000076">
    <property type="protein sequence ID" value="KAJ5073233.1"/>
    <property type="molecule type" value="Genomic_DNA"/>
</dbReference>
<sequence length="319" mass="38745">MNFEDFLKIHRYFDFYNFIKKDKSQTLYQKIRRGIVILLHQRKKEDPRENDNKIIEFIDKITQETVEKHILKWNKQQKREKTIKQKTNEFREYFERYILRKMYTRTFRLNPKEDEEKDKALRAFFRKLSFIKPKHLEIPEDLVKQKGAHKARKKLQEINNAKNPHDKIERICESCNQINKILDRANMNGADSFFPFFIYQVLHANPLNIHSNIEYILRFKNSNLLSMTQAGYYFTNFSSAVRFLENLTAQQVLMSQEEFENHMNQIKSEENEPKYLFENVPLEKLNIRDLRDILLEYKKIALENEELKGILQKKQLKQK</sequence>
<dbReference type="GO" id="GO:0030139">
    <property type="term" value="C:endocytic vesicle"/>
    <property type="evidence" value="ECO:0007669"/>
    <property type="project" value="TreeGrafter"/>
</dbReference>
<dbReference type="GO" id="GO:0005085">
    <property type="term" value="F:guanyl-nucleotide exchange factor activity"/>
    <property type="evidence" value="ECO:0007669"/>
    <property type="project" value="InterPro"/>
</dbReference>